<accession>A0A8S4RP50</accession>
<dbReference type="Proteomes" id="UP000838756">
    <property type="component" value="Unassembled WGS sequence"/>
</dbReference>
<dbReference type="AlphaFoldDB" id="A0A8S4RP50"/>
<gene>
    <name evidence="1" type="primary">jg18722</name>
    <name evidence="1" type="ORF">PAEG_LOCUS15081</name>
</gene>
<keyword evidence="2" id="KW-1185">Reference proteome</keyword>
<evidence type="ECO:0000313" key="1">
    <source>
        <dbReference type="EMBL" id="CAH2237919.1"/>
    </source>
</evidence>
<evidence type="ECO:0000313" key="2">
    <source>
        <dbReference type="Proteomes" id="UP000838756"/>
    </source>
</evidence>
<proteinExistence type="predicted"/>
<name>A0A8S4RP50_9NEOP</name>
<sequence>MTNYHPSDEDVPRSDTMSFRNLLYHRTKFAFPSSVFPDNYYLGTLKSRVNRHLIGKSAPTQAASSLTIRGKSLWMSIGQLISLNMPDFAESTTLRDLRTKTSVRLNSSRRRDYDPVRLLPVGGVVKAGQNVATTPLDEVTREYNREREATFSLLHLTSTAITNPAQLPVVELLQTDILDVSKVLILGLLELNEF</sequence>
<comment type="caution">
    <text evidence="1">The sequence shown here is derived from an EMBL/GenBank/DDBJ whole genome shotgun (WGS) entry which is preliminary data.</text>
</comment>
<dbReference type="EMBL" id="CAKXAJ010025303">
    <property type="protein sequence ID" value="CAH2237919.1"/>
    <property type="molecule type" value="Genomic_DNA"/>
</dbReference>
<organism evidence="1 2">
    <name type="scientific">Pararge aegeria aegeria</name>
    <dbReference type="NCBI Taxonomy" id="348720"/>
    <lineage>
        <taxon>Eukaryota</taxon>
        <taxon>Metazoa</taxon>
        <taxon>Ecdysozoa</taxon>
        <taxon>Arthropoda</taxon>
        <taxon>Hexapoda</taxon>
        <taxon>Insecta</taxon>
        <taxon>Pterygota</taxon>
        <taxon>Neoptera</taxon>
        <taxon>Endopterygota</taxon>
        <taxon>Lepidoptera</taxon>
        <taxon>Glossata</taxon>
        <taxon>Ditrysia</taxon>
        <taxon>Papilionoidea</taxon>
        <taxon>Nymphalidae</taxon>
        <taxon>Satyrinae</taxon>
        <taxon>Satyrini</taxon>
        <taxon>Parargina</taxon>
        <taxon>Pararge</taxon>
    </lineage>
</organism>
<protein>
    <submittedName>
        <fullName evidence="1">Jg18722 protein</fullName>
    </submittedName>
</protein>
<reference evidence="1" key="1">
    <citation type="submission" date="2022-03" db="EMBL/GenBank/DDBJ databases">
        <authorList>
            <person name="Lindestad O."/>
        </authorList>
    </citation>
    <scope>NUCLEOTIDE SEQUENCE</scope>
</reference>